<dbReference type="InterPro" id="IPR006660">
    <property type="entry name" value="Arsenate_reductase-like"/>
</dbReference>
<evidence type="ECO:0000256" key="1">
    <source>
        <dbReference type="ARBA" id="ARBA00007198"/>
    </source>
</evidence>
<reference evidence="5 6" key="1">
    <citation type="submission" date="2017-06" db="EMBL/GenBank/DDBJ databases">
        <title>Whole Genome Sequences of Colwellia marinimaniae MTCD1.</title>
        <authorList>
            <person name="Kusumoto H."/>
            <person name="Inoue M."/>
            <person name="Tanikawa K."/>
            <person name="Maeji H."/>
            <person name="Cameron J.H."/>
            <person name="Bartlett D.H."/>
        </authorList>
    </citation>
    <scope>NUCLEOTIDE SEQUENCE [LARGE SCALE GENOMIC DNA]</scope>
    <source>
        <strain evidence="5 6">MTCD1</strain>
    </source>
</reference>
<dbReference type="InterPro" id="IPR036249">
    <property type="entry name" value="Thioredoxin-like_sf"/>
</dbReference>
<name>A0ABQ0MYR6_9GAMM</name>
<comment type="similarity">
    <text evidence="1 3 4">Belongs to the ArsC family.</text>
</comment>
<sequence length="118" mass="13336">MYTIYHNPRCSKSRQTLALLEEQVQQTKQAVTIIEYLKSPLDHEQIKQLLAQLNCSAIEMMRTKEAEFTEQNLKGASEDELINAMANTAKLVERPIVTDGSKAIIGRPPENVLSFFKG</sequence>
<dbReference type="EC" id="1.20.4.1" evidence="4"/>
<dbReference type="GO" id="GO:0008794">
    <property type="term" value="F:arsenate reductase (glutaredoxin) activity"/>
    <property type="evidence" value="ECO:0007669"/>
    <property type="project" value="UniProtKB-EC"/>
</dbReference>
<protein>
    <recommendedName>
        <fullName evidence="4">Arsenate reductase</fullName>
        <ecNumber evidence="4">1.20.4.1</ecNumber>
    </recommendedName>
</protein>
<dbReference type="PANTHER" id="PTHR30041:SF4">
    <property type="entry name" value="ARSENATE REDUCTASE"/>
    <property type="match status" value="1"/>
</dbReference>
<dbReference type="PANTHER" id="PTHR30041">
    <property type="entry name" value="ARSENATE REDUCTASE"/>
    <property type="match status" value="1"/>
</dbReference>
<dbReference type="Proteomes" id="UP000197068">
    <property type="component" value="Unassembled WGS sequence"/>
</dbReference>
<evidence type="ECO:0000256" key="3">
    <source>
        <dbReference type="PROSITE-ProRule" id="PRU01282"/>
    </source>
</evidence>
<dbReference type="Gene3D" id="3.40.30.10">
    <property type="entry name" value="Glutaredoxin"/>
    <property type="match status" value="1"/>
</dbReference>
<comment type="caution">
    <text evidence="5">The sequence shown here is derived from an EMBL/GenBank/DDBJ whole genome shotgun (WGS) entry which is preliminary data.</text>
</comment>
<gene>
    <name evidence="5" type="primary">arsC</name>
    <name evidence="5" type="ORF">MTCD1_03145</name>
</gene>
<dbReference type="NCBIfam" id="TIGR00014">
    <property type="entry name" value="arsC"/>
    <property type="match status" value="1"/>
</dbReference>
<keyword evidence="6" id="KW-1185">Reference proteome</keyword>
<dbReference type="SUPFAM" id="SSF52833">
    <property type="entry name" value="Thioredoxin-like"/>
    <property type="match status" value="1"/>
</dbReference>
<dbReference type="Pfam" id="PF03960">
    <property type="entry name" value="ArsC"/>
    <property type="match status" value="1"/>
</dbReference>
<organism evidence="5 6">
    <name type="scientific">Colwellia marinimaniae</name>
    <dbReference type="NCBI Taxonomy" id="1513592"/>
    <lineage>
        <taxon>Bacteria</taxon>
        <taxon>Pseudomonadati</taxon>
        <taxon>Pseudomonadota</taxon>
        <taxon>Gammaproteobacteria</taxon>
        <taxon>Alteromonadales</taxon>
        <taxon>Colwelliaceae</taxon>
        <taxon>Colwellia</taxon>
    </lineage>
</organism>
<evidence type="ECO:0000313" key="6">
    <source>
        <dbReference type="Proteomes" id="UP000197068"/>
    </source>
</evidence>
<evidence type="ECO:0000313" key="5">
    <source>
        <dbReference type="EMBL" id="GAW97518.1"/>
    </source>
</evidence>
<dbReference type="PROSITE" id="PS51353">
    <property type="entry name" value="ARSC"/>
    <property type="match status" value="1"/>
</dbReference>
<proteinExistence type="inferred from homology"/>
<dbReference type="CDD" id="cd03034">
    <property type="entry name" value="ArsC_ArsC"/>
    <property type="match status" value="1"/>
</dbReference>
<accession>A0ABQ0MYR6</accession>
<dbReference type="InterPro" id="IPR006659">
    <property type="entry name" value="Arsenate_reductase"/>
</dbReference>
<dbReference type="RefSeq" id="WP_057180573.1">
    <property type="nucleotide sequence ID" value="NZ_BDQM01000036.1"/>
</dbReference>
<keyword evidence="2 4" id="KW-0560">Oxidoreductase</keyword>
<evidence type="ECO:0000256" key="4">
    <source>
        <dbReference type="RuleBase" id="RU362029"/>
    </source>
</evidence>
<dbReference type="EMBL" id="BDQM01000036">
    <property type="protein sequence ID" value="GAW97518.1"/>
    <property type="molecule type" value="Genomic_DNA"/>
</dbReference>
<comment type="catalytic activity">
    <reaction evidence="4">
        <text>[glutaredoxin]-dithiol + arsenate + glutathione + H(+) = glutathionyl-S-S-[glutaredoxin] + arsenite + H2O</text>
        <dbReference type="Rhea" id="RHEA:22016"/>
        <dbReference type="Rhea" id="RHEA-COMP:10729"/>
        <dbReference type="Rhea" id="RHEA-COMP:17668"/>
        <dbReference type="ChEBI" id="CHEBI:15377"/>
        <dbReference type="ChEBI" id="CHEBI:15378"/>
        <dbReference type="ChEBI" id="CHEBI:29242"/>
        <dbReference type="ChEBI" id="CHEBI:29950"/>
        <dbReference type="ChEBI" id="CHEBI:48597"/>
        <dbReference type="ChEBI" id="CHEBI:57925"/>
        <dbReference type="ChEBI" id="CHEBI:146199"/>
        <dbReference type="EC" id="1.20.4.1"/>
    </reaction>
</comment>
<evidence type="ECO:0000256" key="2">
    <source>
        <dbReference type="ARBA" id="ARBA00023002"/>
    </source>
</evidence>